<dbReference type="Proteomes" id="UP001579974">
    <property type="component" value="Unassembled WGS sequence"/>
</dbReference>
<name>A0ABV5AA11_9BACL</name>
<comment type="caution">
    <text evidence="1">The sequence shown here is derived from an EMBL/GenBank/DDBJ whole genome shotgun (WGS) entry which is preliminary data.</text>
</comment>
<sequence length="262" mass="28867">MKLEVDHIIQVVDDPEQVSRTLDSLAIQPVVQVGNGRAATVLHVCTNAYVEYCTPLTLLLNGGASETVIQDDNARTRTWIALGVDDIDSCAELLRNEEYVVEGPTRELVQLPTGDVVESVVLVPKVRSRSDIPLPIFIKRVPTDFDGLSTVNEQTGSVQSLDANLRLRNIAIATDDVSTVVETWATMLGRRPTECWIQTDIAAYCVRIPLDDEVHIIFCSPVGEGIVANVLREHGDQVFLLNFTGSAYQVDRCVCGTVYRLM</sequence>
<accession>A0ABV5AA11</accession>
<evidence type="ECO:0000313" key="1">
    <source>
        <dbReference type="EMBL" id="MFB5189114.1"/>
    </source>
</evidence>
<dbReference type="RefSeq" id="WP_275472741.1">
    <property type="nucleotide sequence ID" value="NZ_CP162940.1"/>
</dbReference>
<organism evidence="1 2">
    <name type="scientific">Alicyclobacillus fastidiosus</name>
    <dbReference type="NCBI Taxonomy" id="392011"/>
    <lineage>
        <taxon>Bacteria</taxon>
        <taxon>Bacillati</taxon>
        <taxon>Bacillota</taxon>
        <taxon>Bacilli</taxon>
        <taxon>Bacillales</taxon>
        <taxon>Alicyclobacillaceae</taxon>
        <taxon>Alicyclobacillus</taxon>
    </lineage>
</organism>
<dbReference type="InterPro" id="IPR029068">
    <property type="entry name" value="Glyas_Bleomycin-R_OHBP_Dase"/>
</dbReference>
<reference evidence="1 2" key="1">
    <citation type="journal article" date="2024" name="Int. J. Mol. Sci.">
        <title>Exploration of Alicyclobacillus spp. Genome in Search of Antibiotic Resistance.</title>
        <authorList>
            <person name="Bucka-Kolendo J."/>
            <person name="Kiousi D.E."/>
            <person name="Dekowska A."/>
            <person name="Mikolajczuk-Szczyrba A."/>
            <person name="Karadedos D.M."/>
            <person name="Michael P."/>
            <person name="Galanis A."/>
            <person name="Sokolowska B."/>
        </authorList>
    </citation>
    <scope>NUCLEOTIDE SEQUENCE [LARGE SCALE GENOMIC DNA]</scope>
    <source>
        <strain evidence="1 2">KKP 3000</strain>
    </source>
</reference>
<dbReference type="SUPFAM" id="SSF54593">
    <property type="entry name" value="Glyoxalase/Bleomycin resistance protein/Dihydroxybiphenyl dioxygenase"/>
    <property type="match status" value="1"/>
</dbReference>
<evidence type="ECO:0008006" key="3">
    <source>
        <dbReference type="Google" id="ProtNLM"/>
    </source>
</evidence>
<keyword evidence="2" id="KW-1185">Reference proteome</keyword>
<gene>
    <name evidence="1" type="ORF">KKP3000_002113</name>
</gene>
<dbReference type="Gene3D" id="3.10.180.10">
    <property type="entry name" value="2,3-Dihydroxybiphenyl 1,2-Dioxygenase, domain 1"/>
    <property type="match status" value="1"/>
</dbReference>
<proteinExistence type="predicted"/>
<evidence type="ECO:0000313" key="2">
    <source>
        <dbReference type="Proteomes" id="UP001579974"/>
    </source>
</evidence>
<dbReference type="EMBL" id="JBDXSU010000002">
    <property type="protein sequence ID" value="MFB5189114.1"/>
    <property type="molecule type" value="Genomic_DNA"/>
</dbReference>
<protein>
    <recommendedName>
        <fullName evidence="3">Glyoxalase-like domain-containing protein</fullName>
    </recommendedName>
</protein>